<dbReference type="Pfam" id="PF13639">
    <property type="entry name" value="zf-RING_2"/>
    <property type="match status" value="1"/>
</dbReference>
<keyword evidence="9" id="KW-0833">Ubl conjugation pathway</keyword>
<evidence type="ECO:0000256" key="9">
    <source>
        <dbReference type="ARBA" id="ARBA00022786"/>
    </source>
</evidence>
<dbReference type="GO" id="GO:0061630">
    <property type="term" value="F:ubiquitin protein ligase activity"/>
    <property type="evidence" value="ECO:0007669"/>
    <property type="project" value="UniProtKB-EC"/>
</dbReference>
<evidence type="ECO:0000256" key="1">
    <source>
        <dbReference type="ARBA" id="ARBA00000900"/>
    </source>
</evidence>
<dbReference type="GO" id="GO:0008270">
    <property type="term" value="F:zinc ion binding"/>
    <property type="evidence" value="ECO:0007669"/>
    <property type="project" value="UniProtKB-KW"/>
</dbReference>
<evidence type="ECO:0000313" key="19">
    <source>
        <dbReference type="Proteomes" id="UP001443914"/>
    </source>
</evidence>
<proteinExistence type="inferred from homology"/>
<evidence type="ECO:0000256" key="4">
    <source>
        <dbReference type="ARBA" id="ARBA00012483"/>
    </source>
</evidence>
<dbReference type="InterPro" id="IPR001841">
    <property type="entry name" value="Znf_RING"/>
</dbReference>
<dbReference type="EC" id="2.3.2.27" evidence="4"/>
<keyword evidence="19" id="KW-1185">Reference proteome</keyword>
<evidence type="ECO:0000256" key="10">
    <source>
        <dbReference type="ARBA" id="ARBA00022833"/>
    </source>
</evidence>
<dbReference type="PROSITE" id="PS50089">
    <property type="entry name" value="ZF_RING_2"/>
    <property type="match status" value="1"/>
</dbReference>
<evidence type="ECO:0000256" key="11">
    <source>
        <dbReference type="ARBA" id="ARBA00022989"/>
    </source>
</evidence>
<keyword evidence="7" id="KW-0479">Metal-binding</keyword>
<evidence type="ECO:0000256" key="6">
    <source>
        <dbReference type="ARBA" id="ARBA00022692"/>
    </source>
</evidence>
<evidence type="ECO:0000256" key="15">
    <source>
        <dbReference type="SAM" id="MobiDB-lite"/>
    </source>
</evidence>
<dbReference type="GO" id="GO:0016567">
    <property type="term" value="P:protein ubiquitination"/>
    <property type="evidence" value="ECO:0007669"/>
    <property type="project" value="InterPro"/>
</dbReference>
<evidence type="ECO:0000256" key="3">
    <source>
        <dbReference type="ARBA" id="ARBA00004906"/>
    </source>
</evidence>
<evidence type="ECO:0000256" key="5">
    <source>
        <dbReference type="ARBA" id="ARBA00022679"/>
    </source>
</evidence>
<dbReference type="Proteomes" id="UP001443914">
    <property type="component" value="Unassembled WGS sequence"/>
</dbReference>
<comment type="subcellular location">
    <subcellularLocation>
        <location evidence="2">Membrane</location>
        <topology evidence="2">Single-pass membrane protein</topology>
    </subcellularLocation>
</comment>
<dbReference type="EMBL" id="JBDFQZ010000004">
    <property type="protein sequence ID" value="KAK9734371.1"/>
    <property type="molecule type" value="Genomic_DNA"/>
</dbReference>
<dbReference type="SUPFAM" id="SSF57850">
    <property type="entry name" value="RING/U-box"/>
    <property type="match status" value="1"/>
</dbReference>
<feature type="transmembrane region" description="Helical" evidence="16">
    <location>
        <begin position="20"/>
        <end position="47"/>
    </location>
</feature>
<evidence type="ECO:0000259" key="17">
    <source>
        <dbReference type="PROSITE" id="PS50089"/>
    </source>
</evidence>
<accession>A0AAW1LLP4</accession>
<feature type="domain" description="RING-type" evidence="17">
    <location>
        <begin position="106"/>
        <end position="148"/>
    </location>
</feature>
<keyword evidence="5" id="KW-0808">Transferase</keyword>
<keyword evidence="12 16" id="KW-0472">Membrane</keyword>
<protein>
    <recommendedName>
        <fullName evidence="4">RING-type E3 ubiquitin transferase</fullName>
        <ecNumber evidence="4">2.3.2.27</ecNumber>
    </recommendedName>
</protein>
<dbReference type="PANTHER" id="PTHR46913:SF1">
    <property type="entry name" value="RING-H2 FINGER PROTEIN ATL16"/>
    <property type="match status" value="1"/>
</dbReference>
<name>A0AAW1LLP4_SAPOF</name>
<keyword evidence="11 16" id="KW-1133">Transmembrane helix</keyword>
<keyword evidence="10" id="KW-0862">Zinc</keyword>
<organism evidence="18 19">
    <name type="scientific">Saponaria officinalis</name>
    <name type="common">Common soapwort</name>
    <name type="synonym">Lychnis saponaria</name>
    <dbReference type="NCBI Taxonomy" id="3572"/>
    <lineage>
        <taxon>Eukaryota</taxon>
        <taxon>Viridiplantae</taxon>
        <taxon>Streptophyta</taxon>
        <taxon>Embryophyta</taxon>
        <taxon>Tracheophyta</taxon>
        <taxon>Spermatophyta</taxon>
        <taxon>Magnoliopsida</taxon>
        <taxon>eudicotyledons</taxon>
        <taxon>Gunneridae</taxon>
        <taxon>Pentapetalae</taxon>
        <taxon>Caryophyllales</taxon>
        <taxon>Caryophyllaceae</taxon>
        <taxon>Caryophylleae</taxon>
        <taxon>Saponaria</taxon>
    </lineage>
</organism>
<evidence type="ECO:0000313" key="18">
    <source>
        <dbReference type="EMBL" id="KAK9734371.1"/>
    </source>
</evidence>
<evidence type="ECO:0000256" key="8">
    <source>
        <dbReference type="ARBA" id="ARBA00022771"/>
    </source>
</evidence>
<feature type="compositionally biased region" description="Acidic residues" evidence="15">
    <location>
        <begin position="171"/>
        <end position="192"/>
    </location>
</feature>
<evidence type="ECO:0000256" key="14">
    <source>
        <dbReference type="PROSITE-ProRule" id="PRU00175"/>
    </source>
</evidence>
<dbReference type="InterPro" id="IPR013083">
    <property type="entry name" value="Znf_RING/FYVE/PHD"/>
</dbReference>
<reference evidence="18" key="1">
    <citation type="submission" date="2024-03" db="EMBL/GenBank/DDBJ databases">
        <title>WGS assembly of Saponaria officinalis var. Norfolk2.</title>
        <authorList>
            <person name="Jenkins J."/>
            <person name="Shu S."/>
            <person name="Grimwood J."/>
            <person name="Barry K."/>
            <person name="Goodstein D."/>
            <person name="Schmutz J."/>
            <person name="Leebens-Mack J."/>
            <person name="Osbourn A."/>
        </authorList>
    </citation>
    <scope>NUCLEOTIDE SEQUENCE [LARGE SCALE GENOMIC DNA]</scope>
    <source>
        <strain evidence="18">JIC</strain>
    </source>
</reference>
<dbReference type="CDD" id="cd16461">
    <property type="entry name" value="RING-H2_EL5-like"/>
    <property type="match status" value="1"/>
</dbReference>
<comment type="caution">
    <text evidence="18">The sequence shown here is derived from an EMBL/GenBank/DDBJ whole genome shotgun (WGS) entry which is preliminary data.</text>
</comment>
<sequence>MEDFIMLQPSINEVNSEIASILAMVMVMILFVVFIVLVLCIVVSLYVRWCLLRTEGTFLFSWGRRVSHQGPPSAVAVRRRGLDRATFRSLPVSVYDPKDFTEGLECSVCISEVLQGDVIRVLPKCNHGFHLECIDKWFKSHSTCPLCRNVVSCQNQSGSSLNPDVHYEPEVNSDSDSPDSDSDSDSDSESDNEGASIVHLREALAFPTNVLFWGNEDQLRSLGEATTSTSRDELVIDIPRELCDDCLSSPPSIVVSRLSSLSRLLSRGC</sequence>
<dbReference type="PANTHER" id="PTHR46913">
    <property type="entry name" value="RING-H2 FINGER PROTEIN ATL16"/>
    <property type="match status" value="1"/>
</dbReference>
<dbReference type="GO" id="GO:0016020">
    <property type="term" value="C:membrane"/>
    <property type="evidence" value="ECO:0007669"/>
    <property type="project" value="UniProtKB-SubCell"/>
</dbReference>
<evidence type="ECO:0000256" key="7">
    <source>
        <dbReference type="ARBA" id="ARBA00022723"/>
    </source>
</evidence>
<comment type="similarity">
    <text evidence="13">Belongs to the RING-type zinc finger family. ATL subfamily.</text>
</comment>
<dbReference type="InterPro" id="IPR044600">
    <property type="entry name" value="ATL1/ATL16-like"/>
</dbReference>
<gene>
    <name evidence="18" type="ORF">RND81_04G135400</name>
</gene>
<comment type="pathway">
    <text evidence="3">Protein modification; protein ubiquitination.</text>
</comment>
<keyword evidence="8 14" id="KW-0863">Zinc-finger</keyword>
<dbReference type="Gene3D" id="3.30.40.10">
    <property type="entry name" value="Zinc/RING finger domain, C3HC4 (zinc finger)"/>
    <property type="match status" value="1"/>
</dbReference>
<dbReference type="AlphaFoldDB" id="A0AAW1LLP4"/>
<keyword evidence="6 16" id="KW-0812">Transmembrane</keyword>
<evidence type="ECO:0000256" key="13">
    <source>
        <dbReference type="ARBA" id="ARBA00024209"/>
    </source>
</evidence>
<dbReference type="SMART" id="SM00184">
    <property type="entry name" value="RING"/>
    <property type="match status" value="1"/>
</dbReference>
<evidence type="ECO:0000256" key="12">
    <source>
        <dbReference type="ARBA" id="ARBA00023136"/>
    </source>
</evidence>
<feature type="region of interest" description="Disordered" evidence="15">
    <location>
        <begin position="159"/>
        <end position="194"/>
    </location>
</feature>
<comment type="catalytic activity">
    <reaction evidence="1">
        <text>S-ubiquitinyl-[E2 ubiquitin-conjugating enzyme]-L-cysteine + [acceptor protein]-L-lysine = [E2 ubiquitin-conjugating enzyme]-L-cysteine + N(6)-ubiquitinyl-[acceptor protein]-L-lysine.</text>
        <dbReference type="EC" id="2.3.2.27"/>
    </reaction>
</comment>
<evidence type="ECO:0000256" key="16">
    <source>
        <dbReference type="SAM" id="Phobius"/>
    </source>
</evidence>
<evidence type="ECO:0000256" key="2">
    <source>
        <dbReference type="ARBA" id="ARBA00004167"/>
    </source>
</evidence>